<dbReference type="Proteomes" id="UP001064048">
    <property type="component" value="Chromosome 4"/>
</dbReference>
<evidence type="ECO:0000313" key="2">
    <source>
        <dbReference type="Proteomes" id="UP001064048"/>
    </source>
</evidence>
<organism evidence="1 2">
    <name type="scientific">Choristoneura fumiferana</name>
    <name type="common">Spruce budworm moth</name>
    <name type="synonym">Archips fumiferana</name>
    <dbReference type="NCBI Taxonomy" id="7141"/>
    <lineage>
        <taxon>Eukaryota</taxon>
        <taxon>Metazoa</taxon>
        <taxon>Ecdysozoa</taxon>
        <taxon>Arthropoda</taxon>
        <taxon>Hexapoda</taxon>
        <taxon>Insecta</taxon>
        <taxon>Pterygota</taxon>
        <taxon>Neoptera</taxon>
        <taxon>Endopterygota</taxon>
        <taxon>Lepidoptera</taxon>
        <taxon>Glossata</taxon>
        <taxon>Ditrysia</taxon>
        <taxon>Tortricoidea</taxon>
        <taxon>Tortricidae</taxon>
        <taxon>Tortricinae</taxon>
        <taxon>Choristoneura</taxon>
    </lineage>
</organism>
<accession>A0ACC0JK28</accession>
<sequence>MHEQDMSSLPKCSVRDNECQRELLQTVISSIGKTGVKELGIPPIDPLELKNVSVSVADLLDITLVDGVVKGVKDCEIHKMVTDVESGISSMDLTCDITVKGHYKATSSSPLVKSLFGGDFVRGDGFGKVKVEKIRLHIEFKLKVTKDAKGEVYLAGDDGQIKSKFEILGNLVFAADNIFLGNEDVSDVVVRMLNENGKSFAPFFGGPFMEKTENACYDCGSNPDEEIKPHAPPQFDSDDSSDAPSLNSSLERLNLLFCLLDEHEVDKYILASLPKCSMNDSECHRELLQVILRDIGKTGIEELGIPPIDPVELKNVSISIADLVDVTLVDGVGLGVKDCKINSMVTDIPGGRISVDILCDITVKGHYKASSSSPLIKALLGKDYLHGDGYGKVRAEKIHLKFDFKISVSRGDDGEVYLTGIYNATKYQYEFLGDIAFAANNIFLGDEDISEDAVRLLNQSAKSLAPYFGATFIEKALEILFTVTGKFFRTVPTRLYLQEDLTPYIHK</sequence>
<dbReference type="EMBL" id="CM046104">
    <property type="protein sequence ID" value="KAI8424485.1"/>
    <property type="molecule type" value="Genomic_DNA"/>
</dbReference>
<gene>
    <name evidence="1" type="ORF">MSG28_002956</name>
</gene>
<name>A0ACC0JK28_CHOFU</name>
<keyword evidence="2" id="KW-1185">Reference proteome</keyword>
<proteinExistence type="predicted"/>
<protein>
    <submittedName>
        <fullName evidence="1">Uncharacterized protein</fullName>
    </submittedName>
</protein>
<comment type="caution">
    <text evidence="1">The sequence shown here is derived from an EMBL/GenBank/DDBJ whole genome shotgun (WGS) entry which is preliminary data.</text>
</comment>
<reference evidence="1 2" key="1">
    <citation type="journal article" date="2022" name="Genome Biol. Evol.">
        <title>The Spruce Budworm Genome: Reconstructing the Evolutionary History of Antifreeze Proteins.</title>
        <authorList>
            <person name="Beliveau C."/>
            <person name="Gagne P."/>
            <person name="Picq S."/>
            <person name="Vernygora O."/>
            <person name="Keeling C.I."/>
            <person name="Pinkney K."/>
            <person name="Doucet D."/>
            <person name="Wen F."/>
            <person name="Johnston J.S."/>
            <person name="Maaroufi H."/>
            <person name="Boyle B."/>
            <person name="Laroche J."/>
            <person name="Dewar K."/>
            <person name="Juretic N."/>
            <person name="Blackburn G."/>
            <person name="Nisole A."/>
            <person name="Brunet B."/>
            <person name="Brandao M."/>
            <person name="Lumley L."/>
            <person name="Duan J."/>
            <person name="Quan G."/>
            <person name="Lucarotti C.J."/>
            <person name="Roe A.D."/>
            <person name="Sperling F.A.H."/>
            <person name="Levesque R.C."/>
            <person name="Cusson M."/>
        </authorList>
    </citation>
    <scope>NUCLEOTIDE SEQUENCE [LARGE SCALE GENOMIC DNA]</scope>
    <source>
        <strain evidence="1">Glfc:IPQL:Cfum</strain>
    </source>
</reference>
<evidence type="ECO:0000313" key="1">
    <source>
        <dbReference type="EMBL" id="KAI8424485.1"/>
    </source>
</evidence>